<evidence type="ECO:0000256" key="1">
    <source>
        <dbReference type="ARBA" id="ARBA00004370"/>
    </source>
</evidence>
<organism evidence="9 10">
    <name type="scientific">Morella rubra</name>
    <name type="common">Chinese bayberry</name>
    <dbReference type="NCBI Taxonomy" id="262757"/>
    <lineage>
        <taxon>Eukaryota</taxon>
        <taxon>Viridiplantae</taxon>
        <taxon>Streptophyta</taxon>
        <taxon>Embryophyta</taxon>
        <taxon>Tracheophyta</taxon>
        <taxon>Spermatophyta</taxon>
        <taxon>Magnoliopsida</taxon>
        <taxon>eudicotyledons</taxon>
        <taxon>Gunneridae</taxon>
        <taxon>Pentapetalae</taxon>
        <taxon>rosids</taxon>
        <taxon>fabids</taxon>
        <taxon>Fagales</taxon>
        <taxon>Myricaceae</taxon>
        <taxon>Morella</taxon>
    </lineage>
</organism>
<keyword evidence="6 7" id="KW-0472">Membrane</keyword>
<comment type="subcellular location">
    <subcellularLocation>
        <location evidence="1">Membrane</location>
    </subcellularLocation>
</comment>
<dbReference type="InterPro" id="IPR051809">
    <property type="entry name" value="Plant_receptor-like_S/T_kinase"/>
</dbReference>
<proteinExistence type="predicted"/>
<evidence type="ECO:0000256" key="6">
    <source>
        <dbReference type="ARBA" id="ARBA00023136"/>
    </source>
</evidence>
<dbReference type="PROSITE" id="PS00108">
    <property type="entry name" value="PROTEIN_KINASE_ST"/>
    <property type="match status" value="1"/>
</dbReference>
<dbReference type="Gene3D" id="3.30.200.20">
    <property type="entry name" value="Phosphorylase Kinase, domain 1"/>
    <property type="match status" value="1"/>
</dbReference>
<dbReference type="InterPro" id="IPR008271">
    <property type="entry name" value="Ser/Thr_kinase_AS"/>
</dbReference>
<dbReference type="GO" id="GO:0016020">
    <property type="term" value="C:membrane"/>
    <property type="evidence" value="ECO:0007669"/>
    <property type="project" value="UniProtKB-SubCell"/>
</dbReference>
<keyword evidence="3 7" id="KW-0812">Transmembrane</keyword>
<dbReference type="InterPro" id="IPR001611">
    <property type="entry name" value="Leu-rich_rpt"/>
</dbReference>
<keyword evidence="9" id="KW-0418">Kinase</keyword>
<name>A0A6A1W7T8_9ROSI</name>
<sequence>MLTSLYLSDNHFEGEIPSEVGNLQNLELAYLDLAHNSFSGFILETGGNLRLLQWLNPGYNKLLVESTEFFRRDSQVLISDRLEGANPKSFGELVSLAILGLSNNSLSREIPKSLEVLSYLKYLNVSFNRLRGEVPMGGPFENFTAVSFLSNDPLCGATRLQLPPYETQAQKTTSKRMLKFILPTIGLTILVLVLVLVWTRCNKRNAKSTLVDAKLSLLVQWRRISHQELIQATDRFSLNNLLGEGSFGLVYKGTLSDGMNIATKVLNLQVEGAFKSFDAECERLNIVINVASALEYLHHGYSTSIVHCDLKPSNVLLDEDMVAYVADFGIAKLLGDGDSMTWTMTLATTGYMAPGNF</sequence>
<keyword evidence="9" id="KW-0675">Receptor</keyword>
<dbReference type="GO" id="GO:0005524">
    <property type="term" value="F:ATP binding"/>
    <property type="evidence" value="ECO:0007669"/>
    <property type="project" value="InterPro"/>
</dbReference>
<dbReference type="SUPFAM" id="SSF52058">
    <property type="entry name" value="L domain-like"/>
    <property type="match status" value="1"/>
</dbReference>
<gene>
    <name evidence="9" type="ORF">CJ030_MR3G025336</name>
</gene>
<evidence type="ECO:0000256" key="4">
    <source>
        <dbReference type="ARBA" id="ARBA00022737"/>
    </source>
</evidence>
<dbReference type="InterPro" id="IPR011009">
    <property type="entry name" value="Kinase-like_dom_sf"/>
</dbReference>
<dbReference type="OrthoDB" id="1724816at2759"/>
<dbReference type="Pfam" id="PF00069">
    <property type="entry name" value="Pkinase"/>
    <property type="match status" value="1"/>
</dbReference>
<dbReference type="SUPFAM" id="SSF56112">
    <property type="entry name" value="Protein kinase-like (PK-like)"/>
    <property type="match status" value="1"/>
</dbReference>
<dbReference type="PROSITE" id="PS50011">
    <property type="entry name" value="PROTEIN_KINASE_DOM"/>
    <property type="match status" value="1"/>
</dbReference>
<evidence type="ECO:0000256" key="5">
    <source>
        <dbReference type="ARBA" id="ARBA00022989"/>
    </source>
</evidence>
<dbReference type="Pfam" id="PF00560">
    <property type="entry name" value="LRR_1"/>
    <property type="match status" value="3"/>
</dbReference>
<dbReference type="InterPro" id="IPR000719">
    <property type="entry name" value="Prot_kinase_dom"/>
</dbReference>
<dbReference type="PANTHER" id="PTHR27008">
    <property type="entry name" value="OS04G0122200 PROTEIN"/>
    <property type="match status" value="1"/>
</dbReference>
<dbReference type="InterPro" id="IPR032675">
    <property type="entry name" value="LRR_dom_sf"/>
</dbReference>
<dbReference type="PANTHER" id="PTHR27008:SF585">
    <property type="entry name" value="PROTEIN KINASE DOMAIN-CONTAINING PROTEIN"/>
    <property type="match status" value="1"/>
</dbReference>
<keyword evidence="9" id="KW-0808">Transferase</keyword>
<feature type="transmembrane region" description="Helical" evidence="7">
    <location>
        <begin position="180"/>
        <end position="199"/>
    </location>
</feature>
<evidence type="ECO:0000256" key="7">
    <source>
        <dbReference type="SAM" id="Phobius"/>
    </source>
</evidence>
<dbReference type="Proteomes" id="UP000516437">
    <property type="component" value="Chromosome 3"/>
</dbReference>
<keyword evidence="4" id="KW-0677">Repeat</keyword>
<dbReference type="EMBL" id="RXIC02000021">
    <property type="protein sequence ID" value="KAB1220973.1"/>
    <property type="molecule type" value="Genomic_DNA"/>
</dbReference>
<evidence type="ECO:0000256" key="3">
    <source>
        <dbReference type="ARBA" id="ARBA00022692"/>
    </source>
</evidence>
<dbReference type="Gene3D" id="3.80.10.10">
    <property type="entry name" value="Ribonuclease Inhibitor"/>
    <property type="match status" value="1"/>
</dbReference>
<accession>A0A6A1W7T8</accession>
<dbReference type="Gene3D" id="1.10.510.10">
    <property type="entry name" value="Transferase(Phosphotransferase) domain 1"/>
    <property type="match status" value="1"/>
</dbReference>
<evidence type="ECO:0000313" key="10">
    <source>
        <dbReference type="Proteomes" id="UP000516437"/>
    </source>
</evidence>
<keyword evidence="2" id="KW-0433">Leucine-rich repeat</keyword>
<dbReference type="AlphaFoldDB" id="A0A6A1W7T8"/>
<protein>
    <submittedName>
        <fullName evidence="9">LRR receptor-like serine/threonine-protein kinase EFR</fullName>
    </submittedName>
</protein>
<feature type="domain" description="Protein kinase" evidence="8">
    <location>
        <begin position="125"/>
        <end position="357"/>
    </location>
</feature>
<dbReference type="GO" id="GO:0004672">
    <property type="term" value="F:protein kinase activity"/>
    <property type="evidence" value="ECO:0007669"/>
    <property type="project" value="InterPro"/>
</dbReference>
<evidence type="ECO:0000259" key="8">
    <source>
        <dbReference type="PROSITE" id="PS50011"/>
    </source>
</evidence>
<keyword evidence="10" id="KW-1185">Reference proteome</keyword>
<keyword evidence="5 7" id="KW-1133">Transmembrane helix</keyword>
<reference evidence="9 10" key="1">
    <citation type="journal article" date="2019" name="Plant Biotechnol. J.">
        <title>The red bayberry genome and genetic basis of sex determination.</title>
        <authorList>
            <person name="Jia H.M."/>
            <person name="Jia H.J."/>
            <person name="Cai Q.L."/>
            <person name="Wang Y."/>
            <person name="Zhao H.B."/>
            <person name="Yang W.F."/>
            <person name="Wang G.Y."/>
            <person name="Li Y.H."/>
            <person name="Zhan D.L."/>
            <person name="Shen Y.T."/>
            <person name="Niu Q.F."/>
            <person name="Chang L."/>
            <person name="Qiu J."/>
            <person name="Zhao L."/>
            <person name="Xie H.B."/>
            <person name="Fu W.Y."/>
            <person name="Jin J."/>
            <person name="Li X.W."/>
            <person name="Jiao Y."/>
            <person name="Zhou C.C."/>
            <person name="Tu T."/>
            <person name="Chai C.Y."/>
            <person name="Gao J.L."/>
            <person name="Fan L.J."/>
            <person name="van de Weg E."/>
            <person name="Wang J.Y."/>
            <person name="Gao Z.S."/>
        </authorList>
    </citation>
    <scope>NUCLEOTIDE SEQUENCE [LARGE SCALE GENOMIC DNA]</scope>
    <source>
        <tissue evidence="9">Leaves</tissue>
    </source>
</reference>
<evidence type="ECO:0000256" key="2">
    <source>
        <dbReference type="ARBA" id="ARBA00022614"/>
    </source>
</evidence>
<comment type="caution">
    <text evidence="9">The sequence shown here is derived from an EMBL/GenBank/DDBJ whole genome shotgun (WGS) entry which is preliminary data.</text>
</comment>
<evidence type="ECO:0000313" key="9">
    <source>
        <dbReference type="EMBL" id="KAB1220973.1"/>
    </source>
</evidence>